<dbReference type="EMBL" id="JAYMYQ010000006">
    <property type="protein sequence ID" value="KAK7325139.1"/>
    <property type="molecule type" value="Genomic_DNA"/>
</dbReference>
<evidence type="ECO:0000313" key="2">
    <source>
        <dbReference type="EMBL" id="KAK7325139.1"/>
    </source>
</evidence>
<evidence type="ECO:0000313" key="3">
    <source>
        <dbReference type="Proteomes" id="UP001367508"/>
    </source>
</evidence>
<dbReference type="CDD" id="cd22160">
    <property type="entry name" value="F-box_AtFBL13-like"/>
    <property type="match status" value="1"/>
</dbReference>
<name>A0AAN9KWW9_CANGL</name>
<proteinExistence type="predicted"/>
<feature type="domain" description="F-box" evidence="1">
    <location>
        <begin position="58"/>
        <end position="99"/>
    </location>
</feature>
<dbReference type="InterPro" id="IPR053781">
    <property type="entry name" value="F-box_AtFBL13-like"/>
</dbReference>
<accession>A0AAN9KWW9</accession>
<dbReference type="AlphaFoldDB" id="A0AAN9KWW9"/>
<dbReference type="InterPro" id="IPR053772">
    <property type="entry name" value="At1g61320/At1g61330-like"/>
</dbReference>
<evidence type="ECO:0000259" key="1">
    <source>
        <dbReference type="SMART" id="SM00256"/>
    </source>
</evidence>
<dbReference type="SUPFAM" id="SSF81383">
    <property type="entry name" value="F-box domain"/>
    <property type="match status" value="1"/>
</dbReference>
<dbReference type="SMART" id="SM00256">
    <property type="entry name" value="FBOX"/>
    <property type="match status" value="1"/>
</dbReference>
<organism evidence="2 3">
    <name type="scientific">Canavalia gladiata</name>
    <name type="common">Sword bean</name>
    <name type="synonym">Dolichos gladiatus</name>
    <dbReference type="NCBI Taxonomy" id="3824"/>
    <lineage>
        <taxon>Eukaryota</taxon>
        <taxon>Viridiplantae</taxon>
        <taxon>Streptophyta</taxon>
        <taxon>Embryophyta</taxon>
        <taxon>Tracheophyta</taxon>
        <taxon>Spermatophyta</taxon>
        <taxon>Magnoliopsida</taxon>
        <taxon>eudicotyledons</taxon>
        <taxon>Gunneridae</taxon>
        <taxon>Pentapetalae</taxon>
        <taxon>rosids</taxon>
        <taxon>fabids</taxon>
        <taxon>Fabales</taxon>
        <taxon>Fabaceae</taxon>
        <taxon>Papilionoideae</taxon>
        <taxon>50 kb inversion clade</taxon>
        <taxon>NPAAA clade</taxon>
        <taxon>indigoferoid/millettioid clade</taxon>
        <taxon>Phaseoleae</taxon>
        <taxon>Canavalia</taxon>
    </lineage>
</organism>
<dbReference type="Proteomes" id="UP001367508">
    <property type="component" value="Unassembled WGS sequence"/>
</dbReference>
<sequence>MVSNGVPLPMILGRKRKLEIEDRFNCIREGTKLKETQRKKDLDQMDQSVESMDRISQLPDHVIHHILSLLRNMKDAIRTSILSKRWRALWYSFSNLIFDERRFTAGIGHEDSSDKAMMFRDYVSNSLHAHLGKKLYIQKLVVHMTSFDSEDIPYMNHWLNVAIAKNIKELDLHVGINNSKRYTLSQTVFSSKTLTGIRLSGCKLETCNNIMLPNLQKLYLRKLPLIEHIIQNLISSCQSIEDLRFIKCSGLKHLHVSNLIRLDRIEIHHCNQLKKVEISAPNLHTFWYCGKKTTPCKVSLEGCTSLKRLTLEHPQVIRDFCENQISNFLLLEKLDLNISNRMKYISISNPHIQKFALKGCKKLGAALVYAPNLLSFECKGETMPWIQIHPFHLTDAKLSFAPKSERKVLGYGDKIWIMMKEFIKKFDPEGFKLVFYSSKNVVIHEDLNNITLPPVSDLNCEIIKSSACIDDILNSVLRSLHPVSLSMISPLDSNFPKLVHQTIWNGEKDPICCKYNALNNKCWRHFLKDVKFEDLNYMSFEDIEANEGKRTSTWYNWLKSEYTTLQCQMTNLRLYWNSQQHDIGDIKD</sequence>
<dbReference type="SUPFAM" id="SSF52058">
    <property type="entry name" value="L domain-like"/>
    <property type="match status" value="1"/>
</dbReference>
<dbReference type="PANTHER" id="PTHR34145:SF28">
    <property type="entry name" value="F-BOX DOMAIN-CONTAINING PROTEIN"/>
    <property type="match status" value="1"/>
</dbReference>
<gene>
    <name evidence="2" type="ORF">VNO77_29241</name>
</gene>
<dbReference type="Pfam" id="PF00646">
    <property type="entry name" value="F-box"/>
    <property type="match status" value="1"/>
</dbReference>
<protein>
    <recommendedName>
        <fullName evidence="1">F-box domain-containing protein</fullName>
    </recommendedName>
</protein>
<dbReference type="InterPro" id="IPR032675">
    <property type="entry name" value="LRR_dom_sf"/>
</dbReference>
<dbReference type="Gene3D" id="1.20.1280.50">
    <property type="match status" value="1"/>
</dbReference>
<dbReference type="InterPro" id="IPR036047">
    <property type="entry name" value="F-box-like_dom_sf"/>
</dbReference>
<comment type="caution">
    <text evidence="2">The sequence shown here is derived from an EMBL/GenBank/DDBJ whole genome shotgun (WGS) entry which is preliminary data.</text>
</comment>
<reference evidence="2 3" key="1">
    <citation type="submission" date="2024-01" db="EMBL/GenBank/DDBJ databases">
        <title>The genomes of 5 underutilized Papilionoideae crops provide insights into root nodulation and disease resistanc.</title>
        <authorList>
            <person name="Jiang F."/>
        </authorList>
    </citation>
    <scope>NUCLEOTIDE SEQUENCE [LARGE SCALE GENOMIC DNA]</scope>
    <source>
        <strain evidence="2">LVBAO_FW01</strain>
        <tissue evidence="2">Leaves</tissue>
    </source>
</reference>
<keyword evidence="3" id="KW-1185">Reference proteome</keyword>
<dbReference type="InterPro" id="IPR001810">
    <property type="entry name" value="F-box_dom"/>
</dbReference>
<dbReference type="InterPro" id="IPR055357">
    <property type="entry name" value="LRR_At1g61320_AtMIF1"/>
</dbReference>
<dbReference type="Gene3D" id="3.80.10.10">
    <property type="entry name" value="Ribonuclease Inhibitor"/>
    <property type="match status" value="1"/>
</dbReference>
<dbReference type="Pfam" id="PF23622">
    <property type="entry name" value="LRR_At1g61320_AtMIF1"/>
    <property type="match status" value="1"/>
</dbReference>
<dbReference type="PANTHER" id="PTHR34145">
    <property type="entry name" value="OS02G0105600 PROTEIN"/>
    <property type="match status" value="1"/>
</dbReference>